<dbReference type="AlphaFoldDB" id="A0A6A4B2V4"/>
<organism evidence="1 2">
    <name type="scientific">Phytophthora rubi</name>
    <dbReference type="NCBI Taxonomy" id="129364"/>
    <lineage>
        <taxon>Eukaryota</taxon>
        <taxon>Sar</taxon>
        <taxon>Stramenopiles</taxon>
        <taxon>Oomycota</taxon>
        <taxon>Peronosporomycetes</taxon>
        <taxon>Peronosporales</taxon>
        <taxon>Peronosporaceae</taxon>
        <taxon>Phytophthora</taxon>
    </lineage>
</organism>
<protein>
    <recommendedName>
        <fullName evidence="3">Reverse transcriptase domain-containing protein</fullName>
    </recommendedName>
</protein>
<keyword evidence="2" id="KW-1185">Reference proteome</keyword>
<dbReference type="CDD" id="cd01647">
    <property type="entry name" value="RT_LTR"/>
    <property type="match status" value="1"/>
</dbReference>
<dbReference type="Gene3D" id="3.10.10.10">
    <property type="entry name" value="HIV Type 1 Reverse Transcriptase, subunit A, domain 1"/>
    <property type="match status" value="1"/>
</dbReference>
<gene>
    <name evidence="1" type="ORF">PR003_g31550</name>
</gene>
<proteinExistence type="predicted"/>
<dbReference type="PANTHER" id="PTHR37984:SF5">
    <property type="entry name" value="PROTEIN NYNRIN-LIKE"/>
    <property type="match status" value="1"/>
</dbReference>
<sequence>MPGKAPDRRERVPKMWARSFFVVNGRQMVEILKAKLKTCDQIGKGCIEWSPTRKHPQWDGRSERPSVQTIADVGEPGLSTGIQDHKLKGILEHHRKFFLGDGNSAPAPARGVVCDLDVGDARPVAQRPRSITPRIMIQVYELLKNLLETGLVEQSESHWASPIVIILKKNGIDIRMCIDYRVVNSFIRLSNCPLPLIDDLLVGFEGAMWFMSLDMASGFWVIRMTERAKLVSAFVCPFGHFQWLLVDKEVLGYLGLDPQNSEKPEHAETDPVAALSDNYLPVLTEQMTVFKRNIPMPSRIGPVLGRSSYIDDIAHGAATWDQLCDVLDALLYRLRYWNISVSLHKNDFGTRTIPYLSHEIGAERIRVTPKIVKGIQDLPFRKTLKGVQ</sequence>
<dbReference type="InterPro" id="IPR050951">
    <property type="entry name" value="Retrovirus_Pol_polyprotein"/>
</dbReference>
<dbReference type="EMBL" id="QXFT01006744">
    <property type="protein sequence ID" value="KAE9268130.1"/>
    <property type="molecule type" value="Genomic_DNA"/>
</dbReference>
<reference evidence="1 2" key="1">
    <citation type="submission" date="2018-08" db="EMBL/GenBank/DDBJ databases">
        <title>Genomic investigation of the strawberry pathogen Phytophthora fragariae indicates pathogenicity is determined by transcriptional variation in three key races.</title>
        <authorList>
            <person name="Adams T.M."/>
            <person name="Armitage A.D."/>
            <person name="Sobczyk M.K."/>
            <person name="Bates H.J."/>
            <person name="Dunwell J.M."/>
            <person name="Nellist C.F."/>
            <person name="Harrison R.J."/>
        </authorList>
    </citation>
    <scope>NUCLEOTIDE SEQUENCE [LARGE SCALE GENOMIC DNA]</scope>
    <source>
        <strain evidence="1 2">SCRP333</strain>
    </source>
</reference>
<evidence type="ECO:0000313" key="1">
    <source>
        <dbReference type="EMBL" id="KAE9268130.1"/>
    </source>
</evidence>
<dbReference type="SUPFAM" id="SSF56672">
    <property type="entry name" value="DNA/RNA polymerases"/>
    <property type="match status" value="1"/>
</dbReference>
<dbReference type="Proteomes" id="UP000434957">
    <property type="component" value="Unassembled WGS sequence"/>
</dbReference>
<evidence type="ECO:0008006" key="3">
    <source>
        <dbReference type="Google" id="ProtNLM"/>
    </source>
</evidence>
<accession>A0A6A4B2V4</accession>
<dbReference type="InterPro" id="IPR043502">
    <property type="entry name" value="DNA/RNA_pol_sf"/>
</dbReference>
<comment type="caution">
    <text evidence="1">The sequence shown here is derived from an EMBL/GenBank/DDBJ whole genome shotgun (WGS) entry which is preliminary data.</text>
</comment>
<feature type="non-terminal residue" evidence="1">
    <location>
        <position position="388"/>
    </location>
</feature>
<evidence type="ECO:0000313" key="2">
    <source>
        <dbReference type="Proteomes" id="UP000434957"/>
    </source>
</evidence>
<dbReference type="PANTHER" id="PTHR37984">
    <property type="entry name" value="PROTEIN CBG26694"/>
    <property type="match status" value="1"/>
</dbReference>
<dbReference type="Gene3D" id="3.30.70.270">
    <property type="match status" value="2"/>
</dbReference>
<name>A0A6A4B2V4_9STRA</name>
<dbReference type="InterPro" id="IPR043128">
    <property type="entry name" value="Rev_trsase/Diguanyl_cyclase"/>
</dbReference>